<reference evidence="2 3" key="1">
    <citation type="journal article" date="2012" name="BMC Genomics">
        <title>Comparative genomic analysis of the genus Staphylococcus including Staphylococcus aureus and its newly described sister species Staphylococcus simiae.</title>
        <authorList>
            <person name="Suzuki H."/>
            <person name="Lefebure T."/>
            <person name="Pavinski Bitar P."/>
            <person name="Stanhope M.J."/>
        </authorList>
    </citation>
    <scope>NUCLEOTIDE SEQUENCE [LARGE SCALE GENOMIC DNA]</scope>
    <source>
        <strain evidence="2 3">CCM 7213</strain>
    </source>
</reference>
<evidence type="ECO:0000313" key="2">
    <source>
        <dbReference type="EMBL" id="EHJ07232.1"/>
    </source>
</evidence>
<feature type="domain" description="Competence protein CoiA nuclease-like" evidence="1">
    <location>
        <begin position="27"/>
        <end position="164"/>
    </location>
</feature>
<keyword evidence="3" id="KW-1185">Reference proteome</keyword>
<dbReference type="Proteomes" id="UP000005413">
    <property type="component" value="Unassembled WGS sequence"/>
</dbReference>
<evidence type="ECO:0000259" key="1">
    <source>
        <dbReference type="Pfam" id="PF06054"/>
    </source>
</evidence>
<sequence length="239" mass="28380">SYFKKGLKYSAHFAHQSNQSNHCYANESVNHYYAKLLLAQYFNRLGYHVEIEPHLKTIRQVPDLIINQTNVIELQLSTIPFIDIITRTRGLEQLGYKVTWIVKDSDVIKDKVKLSRFLASFIHPYTRAMFTYNSNKRTFYLLSNLQHIGGQIFYCQKQRILPHTILQNMTTSSTVCYKLSSKYMHNYLRRCRHQNSVLQPTLSAMYQLRLTDYDVIEHFGYIFPQQLYIETHPIEWQLN</sequence>
<dbReference type="EMBL" id="AEUN01000491">
    <property type="protein sequence ID" value="EHJ07232.1"/>
    <property type="molecule type" value="Genomic_DNA"/>
</dbReference>
<name>G5JKQ4_9STAP</name>
<organism evidence="2 3">
    <name type="scientific">Staphylococcus simiae CCM 7213 = CCUG 51256</name>
    <dbReference type="NCBI Taxonomy" id="911238"/>
    <lineage>
        <taxon>Bacteria</taxon>
        <taxon>Bacillati</taxon>
        <taxon>Bacillota</taxon>
        <taxon>Bacilli</taxon>
        <taxon>Bacillales</taxon>
        <taxon>Staphylococcaceae</taxon>
        <taxon>Staphylococcus</taxon>
    </lineage>
</organism>
<dbReference type="InterPro" id="IPR010330">
    <property type="entry name" value="CoiA_nuc"/>
</dbReference>
<feature type="non-terminal residue" evidence="2">
    <location>
        <position position="239"/>
    </location>
</feature>
<dbReference type="AlphaFoldDB" id="G5JKQ4"/>
<comment type="caution">
    <text evidence="2">The sequence shown here is derived from an EMBL/GenBank/DDBJ whole genome shotgun (WGS) entry which is preliminary data.</text>
</comment>
<protein>
    <recommendedName>
        <fullName evidence="1">Competence protein CoiA nuclease-like domain-containing protein</fullName>
    </recommendedName>
</protein>
<dbReference type="OrthoDB" id="3784230at2"/>
<dbReference type="RefSeq" id="WP_002464756.1">
    <property type="nucleotide sequence ID" value="NZ_AEUN01000491.1"/>
</dbReference>
<gene>
    <name evidence="2" type="ORF">SS7213T_10329</name>
</gene>
<evidence type="ECO:0000313" key="3">
    <source>
        <dbReference type="Proteomes" id="UP000005413"/>
    </source>
</evidence>
<proteinExistence type="predicted"/>
<dbReference type="Pfam" id="PF06054">
    <property type="entry name" value="CoiA_nuc"/>
    <property type="match status" value="1"/>
</dbReference>
<accession>G5JKQ4</accession>
<feature type="non-terminal residue" evidence="2">
    <location>
        <position position="1"/>
    </location>
</feature>